<feature type="domain" description="Novel STAND NTPase 1" evidence="2">
    <location>
        <begin position="10"/>
        <end position="242"/>
    </location>
</feature>
<comment type="caution">
    <text evidence="3">The sequence shown here is derived from an EMBL/GenBank/DDBJ whole genome shotgun (WGS) entry which is preliminary data.</text>
</comment>
<dbReference type="SUPFAM" id="SSF52540">
    <property type="entry name" value="P-loop containing nucleoside triphosphate hydrolases"/>
    <property type="match status" value="1"/>
</dbReference>
<dbReference type="InterPro" id="IPR011990">
    <property type="entry name" value="TPR-like_helical_dom_sf"/>
</dbReference>
<dbReference type="EMBL" id="JACHMB010000001">
    <property type="protein sequence ID" value="MBB5785395.1"/>
    <property type="molecule type" value="Genomic_DNA"/>
</dbReference>
<dbReference type="Pfam" id="PF13432">
    <property type="entry name" value="TPR_16"/>
    <property type="match status" value="1"/>
</dbReference>
<accession>A0A7W9LIU0</accession>
<dbReference type="Gene3D" id="1.25.40.10">
    <property type="entry name" value="Tetratricopeptide repeat domain"/>
    <property type="match status" value="1"/>
</dbReference>
<dbReference type="AlphaFoldDB" id="A0A7W9LIU0"/>
<dbReference type="InterPro" id="IPR049052">
    <property type="entry name" value="nSTAND1"/>
</dbReference>
<dbReference type="Gene3D" id="3.40.50.300">
    <property type="entry name" value="P-loop containing nucleotide triphosphate hydrolases"/>
    <property type="match status" value="1"/>
</dbReference>
<dbReference type="SUPFAM" id="SSF48452">
    <property type="entry name" value="TPR-like"/>
    <property type="match status" value="1"/>
</dbReference>
<evidence type="ECO:0000313" key="3">
    <source>
        <dbReference type="EMBL" id="MBB5785395.1"/>
    </source>
</evidence>
<proteinExistence type="predicted"/>
<name>A0A7W9LIU0_9ACTN</name>
<feature type="repeat" description="TPR" evidence="1">
    <location>
        <begin position="469"/>
        <end position="502"/>
    </location>
</feature>
<protein>
    <submittedName>
        <fullName evidence="3">Tetratricopeptide (TPR) repeat protein</fullName>
    </submittedName>
</protein>
<gene>
    <name evidence="3" type="ORF">HD596_012151</name>
</gene>
<evidence type="ECO:0000259" key="2">
    <source>
        <dbReference type="Pfam" id="PF20703"/>
    </source>
</evidence>
<dbReference type="PROSITE" id="PS50005">
    <property type="entry name" value="TPR"/>
    <property type="match status" value="1"/>
</dbReference>
<dbReference type="Proteomes" id="UP000579153">
    <property type="component" value="Unassembled WGS sequence"/>
</dbReference>
<evidence type="ECO:0000313" key="4">
    <source>
        <dbReference type="Proteomes" id="UP000579153"/>
    </source>
</evidence>
<sequence length="549" mass="60848">MTVTDPADRPYVGLRPFGRADSDLFHGREQESREIATLWRAAGLTVLYGASGVGKTSLLNAGVLPRIDQERADVLPVARISPHSPLPLAGGNPYVMALLSAWAPEASPGSLAGLTITRFLAERPGREDEYGDPLPVLAAIDQAETLFHSDLARQRDRKELVDQLVRAMRDHPSLHLLLSLREEYLFLVLPYERPFGQGSRARFHLQPLSPEAARQAVERPLDRTARTITRAATRLLVGELRSATVKDAWGNVSTVELDLVEPVQLQVVCSALWDSLPDEVAEIGEEHVRVYAVVEEFLVDFFKRAVGEVAREFDVPVGELLLWLRRTFITDHGTRNIAYEGIEQTMGMPNAVARALEDRHILRGEHRMGSRWYELAHDRLIGPVSHRGSPETYLEAARTARAQRNWPLAARLADEARHAAEPDDSWVRAEVAEIHADAALAQGDVKQVRRYCDEAVRLYAERGRFDGVARALTIDGRCHLAHGDLTRAIEQINAAVTLAPNDISAQMALAEAFHRSGTPRAAAAVVNGIFPLLTDEALDRANEMLRLSE</sequence>
<dbReference type="InterPro" id="IPR019734">
    <property type="entry name" value="TPR_rpt"/>
</dbReference>
<dbReference type="RefSeq" id="WP_185078175.1">
    <property type="nucleotide sequence ID" value="NZ_JACHMB010000001.1"/>
</dbReference>
<organism evidence="3 4">
    <name type="scientific">Nonomuraea jabiensis</name>
    <dbReference type="NCBI Taxonomy" id="882448"/>
    <lineage>
        <taxon>Bacteria</taxon>
        <taxon>Bacillati</taxon>
        <taxon>Actinomycetota</taxon>
        <taxon>Actinomycetes</taxon>
        <taxon>Streptosporangiales</taxon>
        <taxon>Streptosporangiaceae</taxon>
        <taxon>Nonomuraea</taxon>
    </lineage>
</organism>
<dbReference type="Pfam" id="PF20703">
    <property type="entry name" value="nSTAND1"/>
    <property type="match status" value="1"/>
</dbReference>
<dbReference type="InterPro" id="IPR027417">
    <property type="entry name" value="P-loop_NTPase"/>
</dbReference>
<reference evidence="3 4" key="1">
    <citation type="submission" date="2020-08" db="EMBL/GenBank/DDBJ databases">
        <title>Sequencing the genomes of 1000 actinobacteria strains.</title>
        <authorList>
            <person name="Klenk H.-P."/>
        </authorList>
    </citation>
    <scope>NUCLEOTIDE SEQUENCE [LARGE SCALE GENOMIC DNA]</scope>
    <source>
        <strain evidence="3 4">DSM 45507</strain>
    </source>
</reference>
<evidence type="ECO:0000256" key="1">
    <source>
        <dbReference type="PROSITE-ProRule" id="PRU00339"/>
    </source>
</evidence>
<keyword evidence="1" id="KW-0802">TPR repeat</keyword>
<keyword evidence="4" id="KW-1185">Reference proteome</keyword>